<dbReference type="AlphaFoldDB" id="A0A7D4UQG1"/>
<feature type="transmembrane region" description="Helical" evidence="1">
    <location>
        <begin position="38"/>
        <end position="58"/>
    </location>
</feature>
<organism evidence="2 3">
    <name type="scientific">Mucilaginibacter mali</name>
    <dbReference type="NCBI Taxonomy" id="2740462"/>
    <lineage>
        <taxon>Bacteria</taxon>
        <taxon>Pseudomonadati</taxon>
        <taxon>Bacteroidota</taxon>
        <taxon>Sphingobacteriia</taxon>
        <taxon>Sphingobacteriales</taxon>
        <taxon>Sphingobacteriaceae</taxon>
        <taxon>Mucilaginibacter</taxon>
    </lineage>
</organism>
<proteinExistence type="predicted"/>
<dbReference type="Proteomes" id="UP000505355">
    <property type="component" value="Chromosome"/>
</dbReference>
<keyword evidence="3" id="KW-1185">Reference proteome</keyword>
<gene>
    <name evidence="2" type="ORF">HQ865_24915</name>
</gene>
<protein>
    <submittedName>
        <fullName evidence="2">Uncharacterized protein</fullName>
    </submittedName>
</protein>
<evidence type="ECO:0000256" key="1">
    <source>
        <dbReference type="SAM" id="Phobius"/>
    </source>
</evidence>
<reference evidence="2 3" key="1">
    <citation type="submission" date="2020-05" db="EMBL/GenBank/DDBJ databases">
        <title>Mucilaginibacter mali sp. nov.</title>
        <authorList>
            <person name="Kim H.S."/>
            <person name="Lee K.C."/>
            <person name="Suh M.K."/>
            <person name="Kim J.-S."/>
            <person name="Han K.-I."/>
            <person name="Eom M.K."/>
            <person name="Shin Y.K."/>
            <person name="Lee J.-S."/>
        </authorList>
    </citation>
    <scope>NUCLEOTIDE SEQUENCE [LARGE SCALE GENOMIC DNA]</scope>
    <source>
        <strain evidence="2 3">G2-14</strain>
    </source>
</reference>
<dbReference type="EMBL" id="CP054139">
    <property type="protein sequence ID" value="QKJ32860.1"/>
    <property type="molecule type" value="Genomic_DNA"/>
</dbReference>
<keyword evidence="1" id="KW-1133">Transmembrane helix</keyword>
<keyword evidence="1" id="KW-0812">Transmembrane</keyword>
<dbReference type="RefSeq" id="WP_173417505.1">
    <property type="nucleotide sequence ID" value="NZ_CP054139.1"/>
</dbReference>
<dbReference type="KEGG" id="mmab:HQ865_24915"/>
<feature type="transmembrane region" description="Helical" evidence="1">
    <location>
        <begin position="7"/>
        <end position="26"/>
    </location>
</feature>
<sequence length="61" mass="6576">MKTTIEFITAIIGLVIVLINVTRQVSPATTNIMNGKSLGIIALVVVCAIIVFGICYLIKRD</sequence>
<keyword evidence="1" id="KW-0472">Membrane</keyword>
<name>A0A7D4UQG1_9SPHI</name>
<accession>A0A7D4UQG1</accession>
<evidence type="ECO:0000313" key="3">
    <source>
        <dbReference type="Proteomes" id="UP000505355"/>
    </source>
</evidence>
<evidence type="ECO:0000313" key="2">
    <source>
        <dbReference type="EMBL" id="QKJ32860.1"/>
    </source>
</evidence>